<sequence length="524" mass="60483">MQITLVVFNDINNVKWEFGIKKVISYETKTLLNTIESISKLEATHVLFWDLSIGNLPNKHQLEKTIKSKGNLWHIGSKIGLRNKPFLLDAIQPTSMLHLSIDNKINHSSWKNTFKGCLIEKQVLKNISLSKYSESIDILGLDFGYKAMKSGIVTRYSAILSEDVTDKKASLKLKEELLFIRNNFDTKAFVWTYITNLFKISPISFYKAFSKNENLALKVFEHSKEEDVLVNKDISTSIIIATLERYGVLKNELKELQELNPAPKEIIIVDQTPKEKRNTEFLKEFSSLPIIYLETNKIGQCSARNLGIKTAKSKFIWFLDDDMEEIPTNYLQKHLETIYSLEADISCGVPDEIGTNYINRDIPKIELSDGFPTNDVLVKRDVLLEVGGFDEKMNQLQSEDEELGLRCVKQGALSVKNNQLRIVHLRANRGGLRNHKVRKITFASSRKKLFERRLLHFSEIYLCLKHFNNKQVYNKLLLNIRGTFIVNGNIFKKSIKILLGIIFLPLTLFKLFKRYKTAKKTYYE</sequence>
<dbReference type="SUPFAM" id="SSF53448">
    <property type="entry name" value="Nucleotide-diphospho-sugar transferases"/>
    <property type="match status" value="1"/>
</dbReference>
<dbReference type="Proteomes" id="UP000307140">
    <property type="component" value="Unassembled WGS sequence"/>
</dbReference>
<keyword evidence="1" id="KW-0812">Transmembrane</keyword>
<evidence type="ECO:0000259" key="2">
    <source>
        <dbReference type="Pfam" id="PF00535"/>
    </source>
</evidence>
<organism evidence="3 4">
    <name type="scientific">Polaribacter aestuariivivens</name>
    <dbReference type="NCBI Taxonomy" id="2304626"/>
    <lineage>
        <taxon>Bacteria</taxon>
        <taxon>Pseudomonadati</taxon>
        <taxon>Bacteroidota</taxon>
        <taxon>Flavobacteriia</taxon>
        <taxon>Flavobacteriales</taxon>
        <taxon>Flavobacteriaceae</taxon>
    </lineage>
</organism>
<reference evidence="3 4" key="1">
    <citation type="submission" date="2019-05" db="EMBL/GenBank/DDBJ databases">
        <title>Polaribacter aestuariivivens sp. nov., isolated from a tidal flat.</title>
        <authorList>
            <person name="Yoon J.-H."/>
        </authorList>
    </citation>
    <scope>NUCLEOTIDE SEQUENCE [LARGE SCALE GENOMIC DNA]</scope>
    <source>
        <strain evidence="3 4">DBTF-3</strain>
    </source>
</reference>
<dbReference type="InterPro" id="IPR050834">
    <property type="entry name" value="Glycosyltransf_2"/>
</dbReference>
<evidence type="ECO:0000313" key="4">
    <source>
        <dbReference type="Proteomes" id="UP000307140"/>
    </source>
</evidence>
<dbReference type="Pfam" id="PF00535">
    <property type="entry name" value="Glycos_transf_2"/>
    <property type="match status" value="1"/>
</dbReference>
<dbReference type="PANTHER" id="PTHR43685">
    <property type="entry name" value="GLYCOSYLTRANSFERASE"/>
    <property type="match status" value="1"/>
</dbReference>
<dbReference type="Gene3D" id="3.90.550.10">
    <property type="entry name" value="Spore Coat Polysaccharide Biosynthesis Protein SpsA, Chain A"/>
    <property type="match status" value="1"/>
</dbReference>
<proteinExistence type="predicted"/>
<dbReference type="PANTHER" id="PTHR43685:SF3">
    <property type="entry name" value="SLR2126 PROTEIN"/>
    <property type="match status" value="1"/>
</dbReference>
<dbReference type="GO" id="GO:0016740">
    <property type="term" value="F:transferase activity"/>
    <property type="evidence" value="ECO:0007669"/>
    <property type="project" value="UniProtKB-KW"/>
</dbReference>
<dbReference type="AlphaFoldDB" id="A0A5S3N7Q8"/>
<dbReference type="InterPro" id="IPR001173">
    <property type="entry name" value="Glyco_trans_2-like"/>
</dbReference>
<keyword evidence="3" id="KW-0808">Transferase</keyword>
<feature type="transmembrane region" description="Helical" evidence="1">
    <location>
        <begin position="494"/>
        <end position="512"/>
    </location>
</feature>
<name>A0A5S3N7Q8_9FLAO</name>
<evidence type="ECO:0000256" key="1">
    <source>
        <dbReference type="SAM" id="Phobius"/>
    </source>
</evidence>
<comment type="caution">
    <text evidence="3">The sequence shown here is derived from an EMBL/GenBank/DDBJ whole genome shotgun (WGS) entry which is preliminary data.</text>
</comment>
<keyword evidence="4" id="KW-1185">Reference proteome</keyword>
<protein>
    <submittedName>
        <fullName evidence="3">Glycosyltransferase family 2 protein</fullName>
    </submittedName>
</protein>
<keyword evidence="1" id="KW-0472">Membrane</keyword>
<dbReference type="OrthoDB" id="1326385at2"/>
<dbReference type="EMBL" id="VANR01000002">
    <property type="protein sequence ID" value="TMM31341.1"/>
    <property type="molecule type" value="Genomic_DNA"/>
</dbReference>
<dbReference type="InterPro" id="IPR029044">
    <property type="entry name" value="Nucleotide-diphossugar_trans"/>
</dbReference>
<keyword evidence="1" id="KW-1133">Transmembrane helix</keyword>
<feature type="domain" description="Glycosyltransferase 2-like" evidence="2">
    <location>
        <begin position="237"/>
        <end position="360"/>
    </location>
</feature>
<evidence type="ECO:0000313" key="3">
    <source>
        <dbReference type="EMBL" id="TMM31341.1"/>
    </source>
</evidence>
<gene>
    <name evidence="3" type="ORF">FDT66_05075</name>
</gene>
<accession>A0A5S3N7Q8</accession>
<dbReference type="RefSeq" id="WP_138535068.1">
    <property type="nucleotide sequence ID" value="NZ_VANR01000002.1"/>
</dbReference>